<gene>
    <name evidence="2" type="ORF">OS493_007979</name>
</gene>
<dbReference type="OrthoDB" id="8889733at2759"/>
<comment type="caution">
    <text evidence="2">The sequence shown here is derived from an EMBL/GenBank/DDBJ whole genome shotgun (WGS) entry which is preliminary data.</text>
</comment>
<dbReference type="EMBL" id="MU827780">
    <property type="protein sequence ID" value="KAJ7337821.1"/>
    <property type="molecule type" value="Genomic_DNA"/>
</dbReference>
<dbReference type="PANTHER" id="PTHR47403:SF6">
    <property type="entry name" value="N-ACETYLTRANSFERASE DOMAIN-CONTAINING PROTEIN"/>
    <property type="match status" value="1"/>
</dbReference>
<feature type="domain" description="Histidine N-acetyltransferase C-terminal" evidence="1">
    <location>
        <begin position="119"/>
        <end position="235"/>
    </location>
</feature>
<dbReference type="PANTHER" id="PTHR47403">
    <property type="entry name" value="LOC100145250 PROTEIN"/>
    <property type="match status" value="1"/>
</dbReference>
<dbReference type="Pfam" id="PF24066">
    <property type="entry name" value="Hisat_C"/>
    <property type="match status" value="1"/>
</dbReference>
<protein>
    <recommendedName>
        <fullName evidence="1">Histidine N-acetyltransferase C-terminal domain-containing protein</fullName>
    </recommendedName>
</protein>
<dbReference type="InterPro" id="IPR056483">
    <property type="entry name" value="Hisat_C"/>
</dbReference>
<evidence type="ECO:0000313" key="3">
    <source>
        <dbReference type="Proteomes" id="UP001163046"/>
    </source>
</evidence>
<reference evidence="2" key="1">
    <citation type="submission" date="2023-01" db="EMBL/GenBank/DDBJ databases">
        <title>Genome assembly of the deep-sea coral Lophelia pertusa.</title>
        <authorList>
            <person name="Herrera S."/>
            <person name="Cordes E."/>
        </authorList>
    </citation>
    <scope>NUCLEOTIDE SEQUENCE</scope>
    <source>
        <strain evidence="2">USNM1676648</strain>
        <tissue evidence="2">Polyp</tissue>
    </source>
</reference>
<organism evidence="2 3">
    <name type="scientific">Desmophyllum pertusum</name>
    <dbReference type="NCBI Taxonomy" id="174260"/>
    <lineage>
        <taxon>Eukaryota</taxon>
        <taxon>Metazoa</taxon>
        <taxon>Cnidaria</taxon>
        <taxon>Anthozoa</taxon>
        <taxon>Hexacorallia</taxon>
        <taxon>Scleractinia</taxon>
        <taxon>Caryophylliina</taxon>
        <taxon>Caryophylliidae</taxon>
        <taxon>Desmophyllum</taxon>
    </lineage>
</organism>
<proteinExistence type="predicted"/>
<accession>A0A9W9YER9</accession>
<evidence type="ECO:0000259" key="1">
    <source>
        <dbReference type="Pfam" id="PF24066"/>
    </source>
</evidence>
<evidence type="ECO:0000313" key="2">
    <source>
        <dbReference type="EMBL" id="KAJ7337821.1"/>
    </source>
</evidence>
<name>A0A9W9YER9_9CNID</name>
<sequence length="272" mass="31268">MEDSAIMLSYSGERLVGLLVCSVVDDGRTFVSRAARILPGLRGQGVHKMQGKAMDEFVRKTFPKVRRKRLTKQDEKFPFGRKLLQQDTLSCCVEKARLRSHQVHQITGRIYSSALEILPCTKEYLCDVIFARRVAQKLFPDNVIVVEYFPIEPLCSNIDYLMQEHDLYFAVEKCSDGVAPRSISFGVLSPRVSNCVHWSATVYSSVPALYEAHLVHQFRQACEVIEGAFIFSCYQDKRFTNCGRRVFKQLLQMTLDEERSKKTMNLYEIDFP</sequence>
<dbReference type="Proteomes" id="UP001163046">
    <property type="component" value="Unassembled WGS sequence"/>
</dbReference>
<keyword evidence="3" id="KW-1185">Reference proteome</keyword>
<dbReference type="AlphaFoldDB" id="A0A9W9YER9"/>